<gene>
    <name evidence="2" type="ORF">MBRA1_003375</name>
</gene>
<evidence type="ECO:0008006" key="4">
    <source>
        <dbReference type="Google" id="ProtNLM"/>
    </source>
</evidence>
<accession>A0AAF0DWK2</accession>
<protein>
    <recommendedName>
        <fullName evidence="4">Pal1 cell morphology protein</fullName>
    </recommendedName>
</protein>
<feature type="region of interest" description="Disordered" evidence="1">
    <location>
        <begin position="192"/>
        <end position="270"/>
    </location>
</feature>
<dbReference type="InterPro" id="IPR013226">
    <property type="entry name" value="Pal1"/>
</dbReference>
<dbReference type="Pfam" id="PF08316">
    <property type="entry name" value="Pal1"/>
    <property type="match status" value="1"/>
</dbReference>
<organism evidence="2 3">
    <name type="scientific">Malassezia brasiliensis</name>
    <dbReference type="NCBI Taxonomy" id="1821822"/>
    <lineage>
        <taxon>Eukaryota</taxon>
        <taxon>Fungi</taxon>
        <taxon>Dikarya</taxon>
        <taxon>Basidiomycota</taxon>
        <taxon>Ustilaginomycotina</taxon>
        <taxon>Malasseziomycetes</taxon>
        <taxon>Malasseziales</taxon>
        <taxon>Malasseziaceae</taxon>
        <taxon>Malassezia</taxon>
    </lineage>
</organism>
<dbReference type="AlphaFoldDB" id="A0AAF0DWK2"/>
<feature type="region of interest" description="Disordered" evidence="1">
    <location>
        <begin position="284"/>
        <end position="429"/>
    </location>
</feature>
<evidence type="ECO:0000313" key="2">
    <source>
        <dbReference type="EMBL" id="WFC96712.1"/>
    </source>
</evidence>
<dbReference type="PANTHER" id="PTHR28307:SF2">
    <property type="entry name" value="PROTEIN PAL1"/>
    <property type="match status" value="1"/>
</dbReference>
<dbReference type="GO" id="GO:0005737">
    <property type="term" value="C:cytoplasm"/>
    <property type="evidence" value="ECO:0007669"/>
    <property type="project" value="TreeGrafter"/>
</dbReference>
<reference evidence="2" key="1">
    <citation type="submission" date="2023-03" db="EMBL/GenBank/DDBJ databases">
        <title>Mating type loci evolution in Malassezia.</title>
        <authorList>
            <person name="Coelho M.A."/>
        </authorList>
    </citation>
    <scope>NUCLEOTIDE SEQUENCE</scope>
    <source>
        <strain evidence="2">CBS 14135</strain>
    </source>
</reference>
<sequence length="429" mass="46167">MSQPMRTAEQAPKPPPKSRRDLGRLLGRSGRGADRKNKHRTSQYVEPVVHGADDEERPAKHIDVIDQLDISGVHGASLFHHDSPYDACSPHVNQTSNRKAPIRAFGSSADPVTSQMLASHQRGGRTIEPDADSYHGHRAAQPGDDDPFRHRAAADSQSSIGLEPQYDAANPNAEFFGVAAEPWQDFATPAHANSRAYAEDQPSGRSSRSSTFADMETYLRGTPRANTTPAAGAAQDATASRANEVTFDDVPPLTTPTRKGTLRGAGTSRSRSLLGRFRRLRVEPDEPVLADQPAAQLRRNRTYSPQTAAPQPVPPVAVDPAPTTYLASPHADADPGATPRASRSRRGAAYRTATPEQADREVGIEPGSRPRRTRQGMPAVPPKGDWSATPGAADYTAVMGNAEDDPKPSLGRSKTFLSRLANSSRARVI</sequence>
<feature type="compositionally biased region" description="Polar residues" evidence="1">
    <location>
        <begin position="203"/>
        <end position="212"/>
    </location>
</feature>
<evidence type="ECO:0000256" key="1">
    <source>
        <dbReference type="SAM" id="MobiDB-lite"/>
    </source>
</evidence>
<dbReference type="Proteomes" id="UP001216638">
    <property type="component" value="Chromosome 4"/>
</dbReference>
<feature type="compositionally biased region" description="Low complexity" evidence="1">
    <location>
        <begin position="225"/>
        <end position="242"/>
    </location>
</feature>
<feature type="compositionally biased region" description="Polar residues" evidence="1">
    <location>
        <begin position="420"/>
        <end position="429"/>
    </location>
</feature>
<keyword evidence="3" id="KW-1185">Reference proteome</keyword>
<feature type="compositionally biased region" description="Basic and acidic residues" evidence="1">
    <location>
        <begin position="125"/>
        <end position="135"/>
    </location>
</feature>
<feature type="region of interest" description="Disordered" evidence="1">
    <location>
        <begin position="1"/>
        <end position="58"/>
    </location>
</feature>
<dbReference type="EMBL" id="CP119954">
    <property type="protein sequence ID" value="WFC96712.1"/>
    <property type="molecule type" value="Genomic_DNA"/>
</dbReference>
<name>A0AAF0DWK2_9BASI</name>
<evidence type="ECO:0000313" key="3">
    <source>
        <dbReference type="Proteomes" id="UP001216638"/>
    </source>
</evidence>
<proteinExistence type="predicted"/>
<feature type="region of interest" description="Disordered" evidence="1">
    <location>
        <begin position="120"/>
        <end position="167"/>
    </location>
</feature>
<dbReference type="PANTHER" id="PTHR28307">
    <property type="entry name" value="PROTEIN PAL1"/>
    <property type="match status" value="1"/>
</dbReference>